<dbReference type="GO" id="GO:0005524">
    <property type="term" value="F:ATP binding"/>
    <property type="evidence" value="ECO:0007669"/>
    <property type="project" value="UniProtKB-KW"/>
</dbReference>
<evidence type="ECO:0000313" key="8">
    <source>
        <dbReference type="EMBL" id="OGY82822.1"/>
    </source>
</evidence>
<dbReference type="Proteomes" id="UP000179164">
    <property type="component" value="Unassembled WGS sequence"/>
</dbReference>
<dbReference type="InterPro" id="IPR029057">
    <property type="entry name" value="PRTase-like"/>
</dbReference>
<dbReference type="GO" id="GO:0016301">
    <property type="term" value="F:kinase activity"/>
    <property type="evidence" value="ECO:0007669"/>
    <property type="project" value="UniProtKB-KW"/>
</dbReference>
<dbReference type="PANTHER" id="PTHR10210">
    <property type="entry name" value="RIBOSE-PHOSPHATE DIPHOSPHOKINASE FAMILY MEMBER"/>
    <property type="match status" value="1"/>
</dbReference>
<dbReference type="Gene3D" id="3.40.50.2020">
    <property type="match status" value="2"/>
</dbReference>
<evidence type="ECO:0000259" key="7">
    <source>
        <dbReference type="Pfam" id="PF00156"/>
    </source>
</evidence>
<gene>
    <name evidence="8" type="ORF">A2898_04485</name>
</gene>
<dbReference type="GO" id="GO:0000287">
    <property type="term" value="F:magnesium ion binding"/>
    <property type="evidence" value="ECO:0007669"/>
    <property type="project" value="InterPro"/>
</dbReference>
<evidence type="ECO:0000256" key="3">
    <source>
        <dbReference type="ARBA" id="ARBA00022741"/>
    </source>
</evidence>
<evidence type="ECO:0000256" key="6">
    <source>
        <dbReference type="ARBA" id="ARBA00049535"/>
    </source>
</evidence>
<dbReference type="EC" id="2.7.6.1" evidence="1"/>
<dbReference type="EMBL" id="MHKE01000017">
    <property type="protein sequence ID" value="OGY82822.1"/>
    <property type="molecule type" value="Genomic_DNA"/>
</dbReference>
<dbReference type="GO" id="GO:0005737">
    <property type="term" value="C:cytoplasm"/>
    <property type="evidence" value="ECO:0007669"/>
    <property type="project" value="TreeGrafter"/>
</dbReference>
<dbReference type="InterPro" id="IPR000836">
    <property type="entry name" value="PRTase_dom"/>
</dbReference>
<dbReference type="SUPFAM" id="SSF53271">
    <property type="entry name" value="PRTase-like"/>
    <property type="match status" value="2"/>
</dbReference>
<name>A0A1G2B0V8_9BACT</name>
<keyword evidence="2" id="KW-0808">Transferase</keyword>
<dbReference type="Pfam" id="PF00156">
    <property type="entry name" value="Pribosyltran"/>
    <property type="match status" value="1"/>
</dbReference>
<dbReference type="GO" id="GO:0004749">
    <property type="term" value="F:ribose phosphate diphosphokinase activity"/>
    <property type="evidence" value="ECO:0007669"/>
    <property type="project" value="UniProtKB-EC"/>
</dbReference>
<evidence type="ECO:0000256" key="2">
    <source>
        <dbReference type="ARBA" id="ARBA00022679"/>
    </source>
</evidence>
<dbReference type="GO" id="GO:0006015">
    <property type="term" value="P:5-phosphoribose 1-diphosphate biosynthetic process"/>
    <property type="evidence" value="ECO:0007669"/>
    <property type="project" value="TreeGrafter"/>
</dbReference>
<dbReference type="InterPro" id="IPR005946">
    <property type="entry name" value="Rib-P_diPkinase"/>
</dbReference>
<evidence type="ECO:0000256" key="1">
    <source>
        <dbReference type="ARBA" id="ARBA00013247"/>
    </source>
</evidence>
<dbReference type="STRING" id="1798543.A2898_04485"/>
<feature type="domain" description="Phosphoribosyltransferase" evidence="7">
    <location>
        <begin position="193"/>
        <end position="240"/>
    </location>
</feature>
<evidence type="ECO:0000256" key="5">
    <source>
        <dbReference type="ARBA" id="ARBA00022840"/>
    </source>
</evidence>
<organism evidence="8 9">
    <name type="scientific">Candidatus Kerfeldbacteria bacterium RIFCSPLOWO2_01_FULL_48_11</name>
    <dbReference type="NCBI Taxonomy" id="1798543"/>
    <lineage>
        <taxon>Bacteria</taxon>
        <taxon>Candidatus Kerfeldiibacteriota</taxon>
    </lineage>
</organism>
<comment type="caution">
    <text evidence="8">The sequence shown here is derived from an EMBL/GenBank/DDBJ whole genome shotgun (WGS) entry which is preliminary data.</text>
</comment>
<keyword evidence="5" id="KW-0067">ATP-binding</keyword>
<keyword evidence="3" id="KW-0547">Nucleotide-binding</keyword>
<dbReference type="GO" id="GO:0006164">
    <property type="term" value="P:purine nucleotide biosynthetic process"/>
    <property type="evidence" value="ECO:0007669"/>
    <property type="project" value="TreeGrafter"/>
</dbReference>
<keyword evidence="4" id="KW-0418">Kinase</keyword>
<evidence type="ECO:0000256" key="4">
    <source>
        <dbReference type="ARBA" id="ARBA00022777"/>
    </source>
</evidence>
<accession>A0A1G2B0V8</accession>
<protein>
    <recommendedName>
        <fullName evidence="1">ribose-phosphate diphosphokinase</fullName>
        <ecNumber evidence="1">2.7.6.1</ecNumber>
    </recommendedName>
</protein>
<evidence type="ECO:0000313" key="9">
    <source>
        <dbReference type="Proteomes" id="UP000179164"/>
    </source>
</evidence>
<dbReference type="AlphaFoldDB" id="A0A1G2B0V8"/>
<dbReference type="GO" id="GO:0002189">
    <property type="term" value="C:ribose phosphate diphosphokinase complex"/>
    <property type="evidence" value="ECO:0007669"/>
    <property type="project" value="TreeGrafter"/>
</dbReference>
<comment type="catalytic activity">
    <reaction evidence="6">
        <text>D-ribose 5-phosphate + ATP = 5-phospho-alpha-D-ribose 1-diphosphate + AMP + H(+)</text>
        <dbReference type="Rhea" id="RHEA:15609"/>
        <dbReference type="ChEBI" id="CHEBI:15378"/>
        <dbReference type="ChEBI" id="CHEBI:30616"/>
        <dbReference type="ChEBI" id="CHEBI:58017"/>
        <dbReference type="ChEBI" id="CHEBI:78346"/>
        <dbReference type="ChEBI" id="CHEBI:456215"/>
        <dbReference type="EC" id="2.7.6.1"/>
    </reaction>
</comment>
<dbReference type="CDD" id="cd06223">
    <property type="entry name" value="PRTases_typeI"/>
    <property type="match status" value="1"/>
</dbReference>
<dbReference type="PANTHER" id="PTHR10210:SF32">
    <property type="entry name" value="RIBOSE-PHOSPHATE PYROPHOSPHOKINASE 2"/>
    <property type="match status" value="1"/>
</dbReference>
<sequence>MITVILTSSTEHFRKRLESAGDIQVMDSDVNNDGKRVFPDGEAYARLSHADELAGRVIILHSGAPYPNRGLLELEMLIEIVRNSPSGVPEIFFTYFPYGMQDAQFQIGEINVADNIFRKLTSYYGIKKIYTVDLHCAGKLWMVKYPVVNVSALELLRGVASQEYPDAVFVTPDSGHERRTGIKGAKKTRIHSYHSELHFDDTMKSLVVGKTVAVVDDILETGGTLDHFYDECKKYGAKELLALIAHGILRDGINRITNKYKQLYLTNSVNHPETNVDITPLIIQTLNT</sequence>
<proteinExistence type="predicted"/>
<reference evidence="8 9" key="1">
    <citation type="journal article" date="2016" name="Nat. Commun.">
        <title>Thousands of microbial genomes shed light on interconnected biogeochemical processes in an aquifer system.</title>
        <authorList>
            <person name="Anantharaman K."/>
            <person name="Brown C.T."/>
            <person name="Hug L.A."/>
            <person name="Sharon I."/>
            <person name="Castelle C.J."/>
            <person name="Probst A.J."/>
            <person name="Thomas B.C."/>
            <person name="Singh A."/>
            <person name="Wilkins M.J."/>
            <person name="Karaoz U."/>
            <person name="Brodie E.L."/>
            <person name="Williams K.H."/>
            <person name="Hubbard S.S."/>
            <person name="Banfield J.F."/>
        </authorList>
    </citation>
    <scope>NUCLEOTIDE SEQUENCE [LARGE SCALE GENOMIC DNA]</scope>
</reference>